<dbReference type="EMBL" id="JAACNH010000001">
    <property type="protein sequence ID" value="KAG8453535.1"/>
    <property type="molecule type" value="Genomic_DNA"/>
</dbReference>
<keyword evidence="2" id="KW-1185">Reference proteome</keyword>
<sequence length="103" mass="12152">MRENEYLEISHKYTAIIKKVMERFTKYLYKKYTVKDSKKPTEIQGKHKSGSLLCTKSVGKWLGNTWTKRIKKLLVFSPFCNSVCEDLLISILNYQKITLDKEI</sequence>
<accession>A0A8T2K7Q2</accession>
<organism evidence="1 2">
    <name type="scientific">Hymenochirus boettgeri</name>
    <name type="common">Congo dwarf clawed frog</name>
    <dbReference type="NCBI Taxonomy" id="247094"/>
    <lineage>
        <taxon>Eukaryota</taxon>
        <taxon>Metazoa</taxon>
        <taxon>Chordata</taxon>
        <taxon>Craniata</taxon>
        <taxon>Vertebrata</taxon>
        <taxon>Euteleostomi</taxon>
        <taxon>Amphibia</taxon>
        <taxon>Batrachia</taxon>
        <taxon>Anura</taxon>
        <taxon>Pipoidea</taxon>
        <taxon>Pipidae</taxon>
        <taxon>Pipinae</taxon>
        <taxon>Hymenochirus</taxon>
    </lineage>
</organism>
<reference evidence="1" key="1">
    <citation type="thesis" date="2020" institute="ProQuest LLC" country="789 East Eisenhower Parkway, Ann Arbor, MI, USA">
        <title>Comparative Genomics and Chromosome Evolution.</title>
        <authorList>
            <person name="Mudd A.B."/>
        </authorList>
    </citation>
    <scope>NUCLEOTIDE SEQUENCE</scope>
    <source>
        <strain evidence="1">Female2</strain>
        <tissue evidence="1">Blood</tissue>
    </source>
</reference>
<dbReference type="AlphaFoldDB" id="A0A8T2K7Q2"/>
<protein>
    <submittedName>
        <fullName evidence="1">Uncharacterized protein</fullName>
    </submittedName>
</protein>
<evidence type="ECO:0000313" key="1">
    <source>
        <dbReference type="EMBL" id="KAG8453535.1"/>
    </source>
</evidence>
<gene>
    <name evidence="1" type="ORF">GDO86_000241</name>
</gene>
<name>A0A8T2K7Q2_9PIPI</name>
<proteinExistence type="predicted"/>
<evidence type="ECO:0000313" key="2">
    <source>
        <dbReference type="Proteomes" id="UP000812440"/>
    </source>
</evidence>
<comment type="caution">
    <text evidence="1">The sequence shown here is derived from an EMBL/GenBank/DDBJ whole genome shotgun (WGS) entry which is preliminary data.</text>
</comment>
<dbReference type="Proteomes" id="UP000812440">
    <property type="component" value="Chromosome 1"/>
</dbReference>